<dbReference type="PANTHER" id="PTHR31360:SF0">
    <property type="entry name" value="OIL BODY-ASSOCIATED PROTEIN 1B"/>
    <property type="match status" value="1"/>
</dbReference>
<dbReference type="Pfam" id="PF06884">
    <property type="entry name" value="DUF1264"/>
    <property type="match status" value="1"/>
</dbReference>
<proteinExistence type="predicted"/>
<dbReference type="AlphaFoldDB" id="A0A942Y8Z9"/>
<accession>A0A942Y8Z9</accession>
<protein>
    <submittedName>
        <fullName evidence="2">OBAP family protein</fullName>
    </submittedName>
</protein>
<gene>
    <name evidence="2" type="ORF">KHB02_16175</name>
</gene>
<feature type="region of interest" description="Disordered" evidence="1">
    <location>
        <begin position="193"/>
        <end position="243"/>
    </location>
</feature>
<name>A0A942Y8Z9_9BACI</name>
<feature type="region of interest" description="Disordered" evidence="1">
    <location>
        <begin position="1"/>
        <end position="21"/>
    </location>
</feature>
<comment type="caution">
    <text evidence="2">The sequence shown here is derived from an EMBL/GenBank/DDBJ whole genome shotgun (WGS) entry which is preliminary data.</text>
</comment>
<dbReference type="InterPro" id="IPR010686">
    <property type="entry name" value="OBAP-like"/>
</dbReference>
<dbReference type="PANTHER" id="PTHR31360">
    <property type="match status" value="1"/>
</dbReference>
<organism evidence="2">
    <name type="scientific">Neobacillus citreus</name>
    <dbReference type="NCBI Taxonomy" id="2833578"/>
    <lineage>
        <taxon>Bacteria</taxon>
        <taxon>Bacillati</taxon>
        <taxon>Bacillota</taxon>
        <taxon>Bacilli</taxon>
        <taxon>Bacillales</taxon>
        <taxon>Bacillaceae</taxon>
        <taxon>Neobacillus</taxon>
    </lineage>
</organism>
<feature type="compositionally biased region" description="Basic and acidic residues" evidence="1">
    <location>
        <begin position="199"/>
        <end position="211"/>
    </location>
</feature>
<evidence type="ECO:0000256" key="1">
    <source>
        <dbReference type="SAM" id="MobiDB-lite"/>
    </source>
</evidence>
<reference evidence="2" key="1">
    <citation type="submission" date="2021-05" db="EMBL/GenBank/DDBJ databases">
        <title>Novel Bacillus species.</title>
        <authorList>
            <person name="Liu G."/>
        </authorList>
    </citation>
    <scope>NUCLEOTIDE SEQUENCE</scope>
    <source>
        <strain evidence="2">FJAT-50051</strain>
    </source>
</reference>
<sequence length="243" mass="26852">MALNPRIPDRRTGTTPPGEPGGFRLALLDRGADLLQTSAPLADFDVYVVGFHCVKGEPDAQMEAHHFCKVVNSEMLQCVLFDGNTKDANLIGIEYIVSERLYGTLPEDERQYWHPHDHEVFSGELVAPGLPIAVETELMGQLVNSYGKTWHTWHSTPMGDQPADALPLGEPMLMWSFNREGEVDSALQQDRNRVMGTDPEPRKASRARYLDQAHPQHGVGTMRDAFPGATPTPGVIDADDGRP</sequence>
<evidence type="ECO:0000313" key="2">
    <source>
        <dbReference type="EMBL" id="MBS4182932.1"/>
    </source>
</evidence>
<dbReference type="EMBL" id="JAGYPE010000002">
    <property type="protein sequence ID" value="MBS4182932.1"/>
    <property type="molecule type" value="Genomic_DNA"/>
</dbReference>